<gene>
    <name evidence="1" type="ORF">ABM428_08400</name>
</gene>
<reference evidence="1" key="1">
    <citation type="journal article" date="2020" name="Int. J. Syst. Evol. Microbiol.">
        <title>Notification of changes in taxonomic opinion previously published outside the IJSEM.</title>
        <authorList>
            <person name="Oren A."/>
            <person name="Garrity G."/>
        </authorList>
    </citation>
    <scope>NUCLEOTIDE SEQUENCE</scope>
    <source>
        <strain evidence="1">TCYB15</strain>
    </source>
</reference>
<organism evidence="1">
    <name type="scientific">Sulfitobacter sp. TCYB15</name>
    <dbReference type="NCBI Taxonomy" id="3229275"/>
    <lineage>
        <taxon>Bacteria</taxon>
        <taxon>Pseudomonadati</taxon>
        <taxon>Pseudomonadota</taxon>
        <taxon>Alphaproteobacteria</taxon>
        <taxon>Rhodobacterales</taxon>
        <taxon>Roseobacteraceae</taxon>
        <taxon>Sulfitobacter</taxon>
    </lineage>
</organism>
<dbReference type="Gene3D" id="2.30.130.30">
    <property type="entry name" value="Hypothetical protein"/>
    <property type="match status" value="1"/>
</dbReference>
<dbReference type="InterPro" id="IPR015947">
    <property type="entry name" value="PUA-like_sf"/>
</dbReference>
<reference evidence="1" key="2">
    <citation type="submission" date="2024-06" db="EMBL/GenBank/DDBJ databases">
        <authorList>
            <person name="Deng Y."/>
        </authorList>
    </citation>
    <scope>NUCLEOTIDE SEQUENCE</scope>
    <source>
        <strain evidence="1">TCYB15</strain>
    </source>
</reference>
<dbReference type="KEGG" id="suly:ABM428_08400"/>
<sequence>MNVTRGLIIADPWIGHILEGRKDWEMRSQATSIRGWFGLIQKGSGHVVGLARLVDCGKALTPSEMIANINHHQIPEDMIRRGEVAKWVIPWKLADIIPLERPVPYQHKSGAVTWVTFSSEETRELNRIRHETGASSSSVISTPTRLLQESVKLSEVERPVAKPVSKRSAIDPMPPLPEGRYRFLGRSRLTGGNVRNNHINLSKFLNAFPQDVIGGKNKSDVAPRQIEIDWGGPKPILTDIDGSKSIFRGRGWVRRFFEASKAQEGDYVLITETATYKVSVRLERGD</sequence>
<name>A0AAU8BZD4_9RHOB</name>
<dbReference type="AlphaFoldDB" id="A0AAU8BZD4"/>
<accession>A0AAU8BZD4</accession>
<dbReference type="SUPFAM" id="SSF88697">
    <property type="entry name" value="PUA domain-like"/>
    <property type="match status" value="1"/>
</dbReference>
<proteinExistence type="predicted"/>
<protein>
    <recommendedName>
        <fullName evidence="2">ASCH domain-containing protein</fullName>
    </recommendedName>
</protein>
<dbReference type="RefSeq" id="WP_353627827.1">
    <property type="nucleotide sequence ID" value="NZ_CP159193.1"/>
</dbReference>
<evidence type="ECO:0000313" key="1">
    <source>
        <dbReference type="EMBL" id="XCF09127.1"/>
    </source>
</evidence>
<dbReference type="EMBL" id="CP159193">
    <property type="protein sequence ID" value="XCF09127.1"/>
    <property type="molecule type" value="Genomic_DNA"/>
</dbReference>
<evidence type="ECO:0008006" key="2">
    <source>
        <dbReference type="Google" id="ProtNLM"/>
    </source>
</evidence>